<dbReference type="Proteomes" id="UP000318585">
    <property type="component" value="Unassembled WGS sequence"/>
</dbReference>
<accession>A0A553CR96</accession>
<evidence type="ECO:0000313" key="4">
    <source>
        <dbReference type="Proteomes" id="UP000318585"/>
    </source>
</evidence>
<name>A0A553CR96_9FLAO</name>
<dbReference type="PANTHER" id="PTHR43630">
    <property type="entry name" value="POLY-BETA-1,6-N-ACETYL-D-GLUCOSAMINE SYNTHASE"/>
    <property type="match status" value="1"/>
</dbReference>
<dbReference type="GO" id="GO:0016740">
    <property type="term" value="F:transferase activity"/>
    <property type="evidence" value="ECO:0007669"/>
    <property type="project" value="UniProtKB-KW"/>
</dbReference>
<feature type="domain" description="Glycosyltransferase 2-like" evidence="2">
    <location>
        <begin position="15"/>
        <end position="101"/>
    </location>
</feature>
<evidence type="ECO:0000313" key="3">
    <source>
        <dbReference type="EMBL" id="TRX23007.1"/>
    </source>
</evidence>
<proteinExistence type="inferred from homology"/>
<evidence type="ECO:0000256" key="1">
    <source>
        <dbReference type="ARBA" id="ARBA00038494"/>
    </source>
</evidence>
<dbReference type="InterPro" id="IPR029044">
    <property type="entry name" value="Nucleotide-diphossugar_trans"/>
</dbReference>
<organism evidence="3 4">
    <name type="scientific">Flavobacterium franklandianum</name>
    <dbReference type="NCBI Taxonomy" id="2594430"/>
    <lineage>
        <taxon>Bacteria</taxon>
        <taxon>Pseudomonadati</taxon>
        <taxon>Bacteroidota</taxon>
        <taxon>Flavobacteriia</taxon>
        <taxon>Flavobacteriales</taxon>
        <taxon>Flavobacteriaceae</taxon>
        <taxon>Flavobacterium</taxon>
    </lineage>
</organism>
<evidence type="ECO:0000259" key="2">
    <source>
        <dbReference type="Pfam" id="PF00535"/>
    </source>
</evidence>
<dbReference type="AlphaFoldDB" id="A0A553CR96"/>
<dbReference type="Pfam" id="PF00535">
    <property type="entry name" value="Glycos_transf_2"/>
    <property type="match status" value="1"/>
</dbReference>
<comment type="similarity">
    <text evidence="1">Belongs to the glycosyltransferase 2 family. WaaE/KdtX subfamily.</text>
</comment>
<sequence length="282" mass="33467">MFNKKDINNLENKFSIVILTHNEEGTLLDCLDSIKWCDDVVIIDSYSSDKTFEIAKKNGLRVFQNKFTDFAQQRNFANDTIDFKYEWVFHLDADEHFTKELRIECNKVIDIYQFGAFLVPAKEILWGTWLKYSAGTVYQMRFHKLTDARFEQYGHGQRECNLKKGLGKLENAYEHFFFSKGVNQWVIKHLKYASEEAENEQKVNLKKISFGKLIYGESHEKRRVLKALSYKMPFRPLFKFFYMYILKLGFLDGKVGFRFCVMKSIYEQFIILKKVESKSNQL</sequence>
<dbReference type="EMBL" id="VJZR01000002">
    <property type="protein sequence ID" value="TRX23007.1"/>
    <property type="molecule type" value="Genomic_DNA"/>
</dbReference>
<dbReference type="Gene3D" id="3.90.550.10">
    <property type="entry name" value="Spore Coat Polysaccharide Biosynthesis Protein SpsA, Chain A"/>
    <property type="match status" value="1"/>
</dbReference>
<dbReference type="CDD" id="cd02511">
    <property type="entry name" value="Beta4Glucosyltransferase"/>
    <property type="match status" value="1"/>
</dbReference>
<comment type="caution">
    <text evidence="3">The sequence shown here is derived from an EMBL/GenBank/DDBJ whole genome shotgun (WGS) entry which is preliminary data.</text>
</comment>
<dbReference type="InterPro" id="IPR001173">
    <property type="entry name" value="Glyco_trans_2-like"/>
</dbReference>
<keyword evidence="3" id="KW-0808">Transferase</keyword>
<dbReference type="OrthoDB" id="9815923at2"/>
<protein>
    <submittedName>
        <fullName evidence="3">Glycosyltransferase family 2 protein</fullName>
    </submittedName>
</protein>
<keyword evidence="4" id="KW-1185">Reference proteome</keyword>
<dbReference type="PANTHER" id="PTHR43630:SF2">
    <property type="entry name" value="GLYCOSYLTRANSFERASE"/>
    <property type="match status" value="1"/>
</dbReference>
<reference evidence="3 4" key="1">
    <citation type="submission" date="2019-07" db="EMBL/GenBank/DDBJ databases">
        <title>Novel species of Flavobacterium.</title>
        <authorList>
            <person name="Liu Q."/>
            <person name="Xin Y.-H."/>
        </authorList>
    </citation>
    <scope>NUCLEOTIDE SEQUENCE [LARGE SCALE GENOMIC DNA]</scope>
    <source>
        <strain evidence="3 4">LB3P56</strain>
    </source>
</reference>
<gene>
    <name evidence="3" type="ORF">FNW17_04350</name>
</gene>
<dbReference type="SUPFAM" id="SSF53448">
    <property type="entry name" value="Nucleotide-diphospho-sugar transferases"/>
    <property type="match status" value="1"/>
</dbReference>